<dbReference type="RefSeq" id="WP_131561130.1">
    <property type="nucleotide sequence ID" value="NZ_SJSN01000015.1"/>
</dbReference>
<name>A0A4R0NW36_9SPHI</name>
<accession>A0A4R0NW36</accession>
<reference evidence="4 5" key="1">
    <citation type="submission" date="2019-02" db="EMBL/GenBank/DDBJ databases">
        <title>Pedobacter sp. RP-3-11 sp. nov., isolated from Arctic soil.</title>
        <authorList>
            <person name="Dahal R.H."/>
        </authorList>
    </citation>
    <scope>NUCLEOTIDE SEQUENCE [LARGE SCALE GENOMIC DNA]</scope>
    <source>
        <strain evidence="4 5">RP-3-11</strain>
    </source>
</reference>
<dbReference type="AlphaFoldDB" id="A0A4R0NW36"/>
<keyword evidence="1" id="KW-0472">Membrane</keyword>
<keyword evidence="5" id="KW-1185">Reference proteome</keyword>
<evidence type="ECO:0000313" key="4">
    <source>
        <dbReference type="EMBL" id="TCD04369.1"/>
    </source>
</evidence>
<proteinExistence type="predicted"/>
<dbReference type="Proteomes" id="UP000291485">
    <property type="component" value="Unassembled WGS sequence"/>
</dbReference>
<evidence type="ECO:0000259" key="3">
    <source>
        <dbReference type="Pfam" id="PF18175"/>
    </source>
</evidence>
<sequence>MDILSYLLELLQQRKEVGITGLGTFYKKKFPGRYDKEKQSFLPPSYALQFSADVKEEESLAEFISTKRNISSESATYYISQFVDEVKQKLELENESELENLGRLFFTEHEGLSFEPSKDINYGSEFYGLPSLPETVVDEPKPGTLKTDEDDIFDEIAEAPTAPVRIEKTEEAEYKHPVIENIELDEVKDDFKNTLKHSEITKEEVFEAPEFIKHQHEEHPNRFGHTPESEVLSTSINQEIEVPEAIKHQHEEHPNRFGHTPESEDPITYIDLEEDENGVHVIEAPEFIKEQHAEHPNRFGHDPLVDEPLEEEGKSVWPKIIIALFIVILIGVILYFVKPELFNKQSKIETLPPAAIVDSPKVIQDTAKAKQDSTAKTDSILKANQVQQKTVDSTKKAVITTTDIKAINSIGTVSFDIIGASYKTVKGAEKYIKDVKRVGIEAKIVKIHGPRQHISIGSYKTQKEAEDNLLILQKKLKGKGFYVQQIVNNTQP</sequence>
<protein>
    <submittedName>
        <fullName evidence="4">SPOR domain-containing protein</fullName>
    </submittedName>
</protein>
<keyword evidence="1" id="KW-0812">Transmembrane</keyword>
<gene>
    <name evidence="4" type="ORF">EZ449_17160</name>
</gene>
<dbReference type="Pfam" id="PF18174">
    <property type="entry name" value="HU-CCDC81_bac_1"/>
    <property type="match status" value="1"/>
</dbReference>
<feature type="domain" description="CCDC81-like prokaryotic HU" evidence="2">
    <location>
        <begin position="3"/>
        <end position="55"/>
    </location>
</feature>
<evidence type="ECO:0000313" key="5">
    <source>
        <dbReference type="Proteomes" id="UP000291485"/>
    </source>
</evidence>
<feature type="domain" description="CCDC81-like prokaryotic HU" evidence="3">
    <location>
        <begin position="60"/>
        <end position="127"/>
    </location>
</feature>
<dbReference type="InterPro" id="IPR041268">
    <property type="entry name" value="HU-CCDC81_bac_2"/>
</dbReference>
<comment type="caution">
    <text evidence="4">The sequence shown here is derived from an EMBL/GenBank/DDBJ whole genome shotgun (WGS) entry which is preliminary data.</text>
</comment>
<dbReference type="Pfam" id="PF18175">
    <property type="entry name" value="HU-CCDC81_bac_2"/>
    <property type="match status" value="1"/>
</dbReference>
<keyword evidence="1" id="KW-1133">Transmembrane helix</keyword>
<organism evidence="4 5">
    <name type="scientific">Pedobacter frigidisoli</name>
    <dbReference type="NCBI Taxonomy" id="2530455"/>
    <lineage>
        <taxon>Bacteria</taxon>
        <taxon>Pseudomonadati</taxon>
        <taxon>Bacteroidota</taxon>
        <taxon>Sphingobacteriia</taxon>
        <taxon>Sphingobacteriales</taxon>
        <taxon>Sphingobacteriaceae</taxon>
        <taxon>Pedobacter</taxon>
    </lineage>
</organism>
<dbReference type="EMBL" id="SJSN01000015">
    <property type="protein sequence ID" value="TCD04369.1"/>
    <property type="molecule type" value="Genomic_DNA"/>
</dbReference>
<evidence type="ECO:0000256" key="1">
    <source>
        <dbReference type="SAM" id="Phobius"/>
    </source>
</evidence>
<feature type="transmembrane region" description="Helical" evidence="1">
    <location>
        <begin position="316"/>
        <end position="337"/>
    </location>
</feature>
<dbReference type="OrthoDB" id="653949at2"/>
<dbReference type="InterPro" id="IPR040495">
    <property type="entry name" value="HU-CCDC81_bac_1"/>
</dbReference>
<evidence type="ECO:0000259" key="2">
    <source>
        <dbReference type="Pfam" id="PF18174"/>
    </source>
</evidence>